<keyword evidence="2" id="KW-1185">Reference proteome</keyword>
<dbReference type="KEGG" id="far:ABE41_005620"/>
<reference evidence="1 2" key="1">
    <citation type="submission" date="2016-08" db="EMBL/GenBank/DDBJ databases">
        <title>Complete genome sequence of Fictibacillus arsenicus G25-54, a strain with toxicity to nematodes and a potential arsenic-resistance activity.</title>
        <authorList>
            <person name="Zheng Z."/>
        </authorList>
    </citation>
    <scope>NUCLEOTIDE SEQUENCE [LARGE SCALE GENOMIC DNA]</scope>
    <source>
        <strain evidence="1 2">G25-54</strain>
    </source>
</reference>
<name>A0A1B1Z1Y1_9BACL</name>
<evidence type="ECO:0000313" key="1">
    <source>
        <dbReference type="EMBL" id="ANX11478.1"/>
    </source>
</evidence>
<dbReference type="EMBL" id="CP016761">
    <property type="protein sequence ID" value="ANX11478.1"/>
    <property type="molecule type" value="Genomic_DNA"/>
</dbReference>
<organism evidence="1 2">
    <name type="scientific">Fictibacillus arsenicus</name>
    <dbReference type="NCBI Taxonomy" id="255247"/>
    <lineage>
        <taxon>Bacteria</taxon>
        <taxon>Bacillati</taxon>
        <taxon>Bacillota</taxon>
        <taxon>Bacilli</taxon>
        <taxon>Bacillales</taxon>
        <taxon>Fictibacillaceae</taxon>
        <taxon>Fictibacillus</taxon>
    </lineage>
</organism>
<evidence type="ECO:0000313" key="2">
    <source>
        <dbReference type="Proteomes" id="UP000077412"/>
    </source>
</evidence>
<proteinExistence type="predicted"/>
<dbReference type="Proteomes" id="UP000077412">
    <property type="component" value="Chromosome"/>
</dbReference>
<dbReference type="AlphaFoldDB" id="A0A1B1Z1Y1"/>
<dbReference type="STRING" id="255247.ABE41_005620"/>
<sequence>MKRELIIILKYEGGSILNKDHFELFLVEAAIENRLHRVIYTVPTVPEAYEKFMGEIKSNQDIQKIKSLSVKKGTIPLDIFK</sequence>
<protein>
    <submittedName>
        <fullName evidence="1">Uncharacterized protein</fullName>
    </submittedName>
</protein>
<gene>
    <name evidence="1" type="ORF">ABE41_005620</name>
</gene>
<accession>A0A1B1Z1Y1</accession>